<proteinExistence type="predicted"/>
<dbReference type="AlphaFoldDB" id="A0A0E0KAU4"/>
<sequence>MLLLHVTPLGQPSRKKMARASAMDDVSCPAKSRLSKRSRICSFERRDYHLLGDLQNTTKRDGPCAMRKHGTEMIKRKGLDPDFQIGQHHC</sequence>
<reference evidence="1" key="1">
    <citation type="submission" date="2015-04" db="UniProtKB">
        <authorList>
            <consortium name="EnsemblPlants"/>
        </authorList>
    </citation>
    <scope>IDENTIFICATION</scope>
</reference>
<keyword evidence="2" id="KW-1185">Reference proteome</keyword>
<evidence type="ECO:0000313" key="2">
    <source>
        <dbReference type="Proteomes" id="UP000026962"/>
    </source>
</evidence>
<dbReference type="HOGENOM" id="CLU_2444672_0_0_1"/>
<accession>A0A0E0KAU4</accession>
<dbReference type="Proteomes" id="UP000026962">
    <property type="component" value="Chromosome 3"/>
</dbReference>
<organism evidence="1">
    <name type="scientific">Oryza punctata</name>
    <name type="common">Red rice</name>
    <dbReference type="NCBI Taxonomy" id="4537"/>
    <lineage>
        <taxon>Eukaryota</taxon>
        <taxon>Viridiplantae</taxon>
        <taxon>Streptophyta</taxon>
        <taxon>Embryophyta</taxon>
        <taxon>Tracheophyta</taxon>
        <taxon>Spermatophyta</taxon>
        <taxon>Magnoliopsida</taxon>
        <taxon>Liliopsida</taxon>
        <taxon>Poales</taxon>
        <taxon>Poaceae</taxon>
        <taxon>BOP clade</taxon>
        <taxon>Oryzoideae</taxon>
        <taxon>Oryzeae</taxon>
        <taxon>Oryzinae</taxon>
        <taxon>Oryza</taxon>
    </lineage>
</organism>
<name>A0A0E0KAU4_ORYPU</name>
<dbReference type="EnsemblPlants" id="OPUNC03G08860.1">
    <property type="protein sequence ID" value="OPUNC03G08860.1"/>
    <property type="gene ID" value="OPUNC03G08860"/>
</dbReference>
<evidence type="ECO:0000313" key="1">
    <source>
        <dbReference type="EnsemblPlants" id="OPUNC03G08860.1"/>
    </source>
</evidence>
<protein>
    <submittedName>
        <fullName evidence="1">Uncharacterized protein</fullName>
    </submittedName>
</protein>
<dbReference type="Gramene" id="OPUNC03G08860.1">
    <property type="protein sequence ID" value="OPUNC03G08860.1"/>
    <property type="gene ID" value="OPUNC03G08860"/>
</dbReference>
<reference evidence="1" key="2">
    <citation type="submission" date="2018-05" db="EMBL/GenBank/DDBJ databases">
        <title>OpunRS2 (Oryza punctata Reference Sequence Version 2).</title>
        <authorList>
            <person name="Zhang J."/>
            <person name="Kudrna D."/>
            <person name="Lee S."/>
            <person name="Talag J."/>
            <person name="Welchert J."/>
            <person name="Wing R.A."/>
        </authorList>
    </citation>
    <scope>NUCLEOTIDE SEQUENCE [LARGE SCALE GENOMIC DNA]</scope>
</reference>